<dbReference type="Pfam" id="PF04402">
    <property type="entry name" value="SIMPL"/>
    <property type="match status" value="1"/>
</dbReference>
<dbReference type="InterPro" id="IPR052022">
    <property type="entry name" value="26kDa_periplasmic_antigen"/>
</dbReference>
<sequence>MNNNNQAGILFAAFLLATGIAAAGHFVSQTLYKSKVALNTAEVKGLAERRVEADTAYWSIQYTVTGKSKSEIPALYKDSEADQNKIISLLKSSGFTDHEIQPGIINYLKKEFRDEDQKLVEEEHILVGEITVETQKVRLVSEVRSNLNTLIAQGLDIKNNPPAYHFTQLNKIKPAMLKEATTNARIAANEFAINAGVEVGGIRSARQGGFVIRDVGENYGDTRKIEKEVRVVTNVTFFLTD</sequence>
<organism evidence="1 2">
    <name type="scientific">Microbulbifer spongiae</name>
    <dbReference type="NCBI Taxonomy" id="2944933"/>
    <lineage>
        <taxon>Bacteria</taxon>
        <taxon>Pseudomonadati</taxon>
        <taxon>Pseudomonadota</taxon>
        <taxon>Gammaproteobacteria</taxon>
        <taxon>Cellvibrionales</taxon>
        <taxon>Microbulbiferaceae</taxon>
        <taxon>Microbulbifer</taxon>
    </lineage>
</organism>
<reference evidence="1 2" key="1">
    <citation type="submission" date="2022-05" db="EMBL/GenBank/DDBJ databases">
        <title>Microbulbifer sp. nov., isolated from sponge.</title>
        <authorList>
            <person name="Gao L."/>
        </authorList>
    </citation>
    <scope>NUCLEOTIDE SEQUENCE [LARGE SCALE GENOMIC DNA]</scope>
    <source>
        <strain evidence="1 2">MI-G</strain>
    </source>
</reference>
<dbReference type="InterPro" id="IPR007497">
    <property type="entry name" value="SIMPL/DUF541"/>
</dbReference>
<dbReference type="PANTHER" id="PTHR34387">
    <property type="entry name" value="SLR1258 PROTEIN"/>
    <property type="match status" value="1"/>
</dbReference>
<dbReference type="RefSeq" id="WP_301414207.1">
    <property type="nucleotide sequence ID" value="NZ_CP098023.1"/>
</dbReference>
<keyword evidence="2" id="KW-1185">Reference proteome</keyword>
<evidence type="ECO:0000313" key="1">
    <source>
        <dbReference type="EMBL" id="WKD48449.1"/>
    </source>
</evidence>
<protein>
    <submittedName>
        <fullName evidence="1">SIMPL domain-containing protein</fullName>
    </submittedName>
</protein>
<gene>
    <name evidence="1" type="ORF">M8T91_10970</name>
</gene>
<name>A0ABY9EAB3_9GAMM</name>
<dbReference type="PIRSF" id="PIRSF029033">
    <property type="entry name" value="UCP029033"/>
    <property type="match status" value="1"/>
</dbReference>
<dbReference type="PANTHER" id="PTHR34387:SF2">
    <property type="entry name" value="SLR1258 PROTEIN"/>
    <property type="match status" value="1"/>
</dbReference>
<evidence type="ECO:0000313" key="2">
    <source>
        <dbReference type="Proteomes" id="UP001321520"/>
    </source>
</evidence>
<accession>A0ABY9EAB3</accession>
<dbReference type="EMBL" id="CP098023">
    <property type="protein sequence ID" value="WKD48449.1"/>
    <property type="molecule type" value="Genomic_DNA"/>
</dbReference>
<proteinExistence type="predicted"/>
<dbReference type="Proteomes" id="UP001321520">
    <property type="component" value="Chromosome"/>
</dbReference>
<dbReference type="InterPro" id="IPR016907">
    <property type="entry name" value="UCP029033"/>
</dbReference>